<organism evidence="8 9">
    <name type="scientific">Kwoniella dendrophila CBS 6074</name>
    <dbReference type="NCBI Taxonomy" id="1295534"/>
    <lineage>
        <taxon>Eukaryota</taxon>
        <taxon>Fungi</taxon>
        <taxon>Dikarya</taxon>
        <taxon>Basidiomycota</taxon>
        <taxon>Agaricomycotina</taxon>
        <taxon>Tremellomycetes</taxon>
        <taxon>Tremellales</taxon>
        <taxon>Cryptococcaceae</taxon>
        <taxon>Kwoniella</taxon>
    </lineage>
</organism>
<dbReference type="InterPro" id="IPR036259">
    <property type="entry name" value="MFS_trans_sf"/>
</dbReference>
<dbReference type="InterPro" id="IPR011701">
    <property type="entry name" value="MFS"/>
</dbReference>
<dbReference type="GeneID" id="91096761"/>
<evidence type="ECO:0000256" key="5">
    <source>
        <dbReference type="ARBA" id="ARBA00023136"/>
    </source>
</evidence>
<proteinExistence type="predicted"/>
<keyword evidence="4 7" id="KW-1133">Transmembrane helix</keyword>
<evidence type="ECO:0000256" key="7">
    <source>
        <dbReference type="SAM" id="Phobius"/>
    </source>
</evidence>
<dbReference type="Gene3D" id="1.20.1250.20">
    <property type="entry name" value="MFS general substrate transporter like domains"/>
    <property type="match status" value="1"/>
</dbReference>
<dbReference type="EMBL" id="CP144105">
    <property type="protein sequence ID" value="WWC91150.1"/>
    <property type="molecule type" value="Genomic_DNA"/>
</dbReference>
<feature type="region of interest" description="Disordered" evidence="6">
    <location>
        <begin position="1"/>
        <end position="45"/>
    </location>
</feature>
<gene>
    <name evidence="8" type="ORF">L201_006091</name>
</gene>
<keyword evidence="9" id="KW-1185">Reference proteome</keyword>
<dbReference type="PANTHER" id="PTHR43791:SF70">
    <property type="entry name" value="MAJOR FACILITATOR SUPERFAMILY (MFS) PROFILE DOMAIN-CONTAINING PROTEIN"/>
    <property type="match status" value="1"/>
</dbReference>
<feature type="compositionally biased region" description="Acidic residues" evidence="6">
    <location>
        <begin position="31"/>
        <end position="40"/>
    </location>
</feature>
<feature type="transmembrane region" description="Helical" evidence="7">
    <location>
        <begin position="175"/>
        <end position="198"/>
    </location>
</feature>
<accession>A0AAX4K0I5</accession>
<evidence type="ECO:0000256" key="3">
    <source>
        <dbReference type="ARBA" id="ARBA00022692"/>
    </source>
</evidence>
<dbReference type="GO" id="GO:0022857">
    <property type="term" value="F:transmembrane transporter activity"/>
    <property type="evidence" value="ECO:0007669"/>
    <property type="project" value="InterPro"/>
</dbReference>
<keyword evidence="3 7" id="KW-0812">Transmembrane</keyword>
<feature type="transmembrane region" description="Helical" evidence="7">
    <location>
        <begin position="133"/>
        <end position="155"/>
    </location>
</feature>
<evidence type="ECO:0008006" key="10">
    <source>
        <dbReference type="Google" id="ProtNLM"/>
    </source>
</evidence>
<dbReference type="AlphaFoldDB" id="A0AAX4K0I5"/>
<dbReference type="GO" id="GO:0016020">
    <property type="term" value="C:membrane"/>
    <property type="evidence" value="ECO:0007669"/>
    <property type="project" value="UniProtKB-SubCell"/>
</dbReference>
<sequence length="440" mass="48052">MSKEITIESKLEPVHLGDNEKDQNGSGVVEEVVDEDDDDDNKAKAKDKELRNIPTNKHEIGLDLYQQSQGYEYTPAENKTVLRKIDWRILPIFCVTQGLAFLDKTAINYGNLFGMKAGVHVSSSQFKFNTGKVMGIICIIWGIICACTAACRSFASVLICRLLLGCLESAVTPGLGLMTPLCFNGWAGIVGGLSSYGIGHSTSAAIPTWALIFVVFGCFTAVWGIVILLFLPDTPASAKFLTQDQKIVAIKRVAENRTGTKNTEFKWNQVREAFLDPKTYFIMLASATSQIPNAVVTNFSSQIVNGFGFSQLQTTLLDIPQSTIQIVSLVLGGYIASKFKNIRCVVMFVGNIACVIAACCLTYLPRHNAWGRLVSFWFTGFSSVGFSLAMVMISSNVGGYTKRQTMSAINFIGYCVGTVARRIGNKVVYAIEDGSISMMD</sequence>
<dbReference type="Pfam" id="PF07690">
    <property type="entry name" value="MFS_1"/>
    <property type="match status" value="1"/>
</dbReference>
<evidence type="ECO:0000256" key="1">
    <source>
        <dbReference type="ARBA" id="ARBA00004141"/>
    </source>
</evidence>
<reference evidence="8 9" key="1">
    <citation type="submission" date="2024-01" db="EMBL/GenBank/DDBJ databases">
        <title>Comparative genomics of Cryptococcus and Kwoniella reveals pathogenesis evolution and contrasting modes of karyotype evolution via chromosome fusion or intercentromeric recombination.</title>
        <authorList>
            <person name="Coelho M.A."/>
            <person name="David-Palma M."/>
            <person name="Shea T."/>
            <person name="Bowers K."/>
            <person name="McGinley-Smith S."/>
            <person name="Mohammad A.W."/>
            <person name="Gnirke A."/>
            <person name="Yurkov A.M."/>
            <person name="Nowrousian M."/>
            <person name="Sun S."/>
            <person name="Cuomo C.A."/>
            <person name="Heitman J."/>
        </authorList>
    </citation>
    <scope>NUCLEOTIDE SEQUENCE [LARGE SCALE GENOMIC DNA]</scope>
    <source>
        <strain evidence="8 9">CBS 6074</strain>
    </source>
</reference>
<keyword evidence="5 7" id="KW-0472">Membrane</keyword>
<dbReference type="Proteomes" id="UP001355207">
    <property type="component" value="Chromosome 8"/>
</dbReference>
<feature type="transmembrane region" description="Helical" evidence="7">
    <location>
        <begin position="344"/>
        <end position="364"/>
    </location>
</feature>
<dbReference type="SUPFAM" id="SSF103473">
    <property type="entry name" value="MFS general substrate transporter"/>
    <property type="match status" value="1"/>
</dbReference>
<feature type="transmembrane region" description="Helical" evidence="7">
    <location>
        <begin position="319"/>
        <end position="337"/>
    </location>
</feature>
<keyword evidence="2" id="KW-0813">Transport</keyword>
<comment type="subcellular location">
    <subcellularLocation>
        <location evidence="1">Membrane</location>
        <topology evidence="1">Multi-pass membrane protein</topology>
    </subcellularLocation>
</comment>
<dbReference type="PANTHER" id="PTHR43791">
    <property type="entry name" value="PERMEASE-RELATED"/>
    <property type="match status" value="1"/>
</dbReference>
<feature type="compositionally biased region" description="Basic and acidic residues" evidence="6">
    <location>
        <begin position="1"/>
        <end position="23"/>
    </location>
</feature>
<feature type="transmembrane region" description="Helical" evidence="7">
    <location>
        <begin position="210"/>
        <end position="231"/>
    </location>
</feature>
<dbReference type="RefSeq" id="XP_066077913.1">
    <property type="nucleotide sequence ID" value="XM_066221816.1"/>
</dbReference>
<feature type="transmembrane region" description="Helical" evidence="7">
    <location>
        <begin position="376"/>
        <end position="397"/>
    </location>
</feature>
<protein>
    <recommendedName>
        <fullName evidence="10">Major facilitator superfamily (MFS) profile domain-containing protein</fullName>
    </recommendedName>
</protein>
<name>A0AAX4K0I5_9TREE</name>
<evidence type="ECO:0000313" key="9">
    <source>
        <dbReference type="Proteomes" id="UP001355207"/>
    </source>
</evidence>
<evidence type="ECO:0000256" key="6">
    <source>
        <dbReference type="SAM" id="MobiDB-lite"/>
    </source>
</evidence>
<evidence type="ECO:0000256" key="4">
    <source>
        <dbReference type="ARBA" id="ARBA00022989"/>
    </source>
</evidence>
<evidence type="ECO:0000313" key="8">
    <source>
        <dbReference type="EMBL" id="WWC91150.1"/>
    </source>
</evidence>
<evidence type="ECO:0000256" key="2">
    <source>
        <dbReference type="ARBA" id="ARBA00022448"/>
    </source>
</evidence>